<comment type="similarity">
    <text evidence="1">Belongs to the calycin superfamily. Fatty-acid binding protein (FABP) family.</text>
</comment>
<evidence type="ECO:0000313" key="4">
    <source>
        <dbReference type="Proteomes" id="UP001381693"/>
    </source>
</evidence>
<sequence length="203" mass="23140">MERAGVRKDNLSLETHLEELRYINIVPPEALIVVIQLALGGSCRKYSRFQLCSSITIQNYIQTKLSMELQFDGTYLHEKDENFETLLAKLGANYIMRKVASKAKPTIKVKIEGDSWTLTTILLVKTITWQFRLNEKVEIYTPDGNIKVIFSLNGKTLTQTPTGEPSERDTVVVREFTEDGMKQTMTHVSSGTVGIRYFKKTKE</sequence>
<evidence type="ECO:0000256" key="2">
    <source>
        <dbReference type="ARBA" id="ARBA00023121"/>
    </source>
</evidence>
<dbReference type="EMBL" id="JAXCGZ010009438">
    <property type="protein sequence ID" value="KAK7077316.1"/>
    <property type="molecule type" value="Genomic_DNA"/>
</dbReference>
<dbReference type="CDD" id="cd00742">
    <property type="entry name" value="FABP"/>
    <property type="match status" value="1"/>
</dbReference>
<organism evidence="3 4">
    <name type="scientific">Halocaridina rubra</name>
    <name type="common">Hawaiian red shrimp</name>
    <dbReference type="NCBI Taxonomy" id="373956"/>
    <lineage>
        <taxon>Eukaryota</taxon>
        <taxon>Metazoa</taxon>
        <taxon>Ecdysozoa</taxon>
        <taxon>Arthropoda</taxon>
        <taxon>Crustacea</taxon>
        <taxon>Multicrustacea</taxon>
        <taxon>Malacostraca</taxon>
        <taxon>Eumalacostraca</taxon>
        <taxon>Eucarida</taxon>
        <taxon>Decapoda</taxon>
        <taxon>Pleocyemata</taxon>
        <taxon>Caridea</taxon>
        <taxon>Atyoidea</taxon>
        <taxon>Atyidae</taxon>
        <taxon>Halocaridina</taxon>
    </lineage>
</organism>
<dbReference type="AlphaFoldDB" id="A0AAN9A1V0"/>
<keyword evidence="4" id="KW-1185">Reference proteome</keyword>
<gene>
    <name evidence="3" type="primary">CRABP2</name>
    <name evidence="3" type="ORF">SK128_019749</name>
</gene>
<keyword evidence="2" id="KW-0446">Lipid-binding</keyword>
<dbReference type="Gene3D" id="2.40.128.20">
    <property type="match status" value="1"/>
</dbReference>
<dbReference type="Proteomes" id="UP001381693">
    <property type="component" value="Unassembled WGS sequence"/>
</dbReference>
<accession>A0AAN9A1V0</accession>
<dbReference type="PRINTS" id="PR00178">
    <property type="entry name" value="FATTYACIDBP"/>
</dbReference>
<dbReference type="GO" id="GO:0008289">
    <property type="term" value="F:lipid binding"/>
    <property type="evidence" value="ECO:0007669"/>
    <property type="project" value="UniProtKB-KW"/>
</dbReference>
<protein>
    <submittedName>
        <fullName evidence="3">Cellular retinoic acid-binding protein 2</fullName>
    </submittedName>
</protein>
<proteinExistence type="inferred from homology"/>
<dbReference type="InterPro" id="IPR012674">
    <property type="entry name" value="Calycin"/>
</dbReference>
<comment type="caution">
    <text evidence="3">The sequence shown here is derived from an EMBL/GenBank/DDBJ whole genome shotgun (WGS) entry which is preliminary data.</text>
</comment>
<reference evidence="3 4" key="1">
    <citation type="submission" date="2023-11" db="EMBL/GenBank/DDBJ databases">
        <title>Halocaridina rubra genome assembly.</title>
        <authorList>
            <person name="Smith C."/>
        </authorList>
    </citation>
    <scope>NUCLEOTIDE SEQUENCE [LARGE SCALE GENOMIC DNA]</scope>
    <source>
        <strain evidence="3">EP-1</strain>
        <tissue evidence="3">Whole</tissue>
    </source>
</reference>
<dbReference type="InterPro" id="IPR031259">
    <property type="entry name" value="ILBP"/>
</dbReference>
<evidence type="ECO:0000256" key="1">
    <source>
        <dbReference type="ARBA" id="ARBA00008390"/>
    </source>
</evidence>
<name>A0AAN9A1V0_HALRR</name>
<evidence type="ECO:0000313" key="3">
    <source>
        <dbReference type="EMBL" id="KAK7077316.1"/>
    </source>
</evidence>
<dbReference type="SUPFAM" id="SSF50814">
    <property type="entry name" value="Lipocalins"/>
    <property type="match status" value="1"/>
</dbReference>
<dbReference type="InterPro" id="IPR000463">
    <property type="entry name" value="Fatty_acid-bd"/>
</dbReference>
<dbReference type="PANTHER" id="PTHR11955">
    <property type="entry name" value="FATTY ACID BINDING PROTEIN"/>
    <property type="match status" value="1"/>
</dbReference>